<accession>A0AAV2CDI8</accession>
<proteinExistence type="predicted"/>
<keyword evidence="3" id="KW-1185">Reference proteome</keyword>
<evidence type="ECO:0000256" key="1">
    <source>
        <dbReference type="SAM" id="MobiDB-lite"/>
    </source>
</evidence>
<organism evidence="2 3">
    <name type="scientific">Linum trigynum</name>
    <dbReference type="NCBI Taxonomy" id="586398"/>
    <lineage>
        <taxon>Eukaryota</taxon>
        <taxon>Viridiplantae</taxon>
        <taxon>Streptophyta</taxon>
        <taxon>Embryophyta</taxon>
        <taxon>Tracheophyta</taxon>
        <taxon>Spermatophyta</taxon>
        <taxon>Magnoliopsida</taxon>
        <taxon>eudicotyledons</taxon>
        <taxon>Gunneridae</taxon>
        <taxon>Pentapetalae</taxon>
        <taxon>rosids</taxon>
        <taxon>fabids</taxon>
        <taxon>Malpighiales</taxon>
        <taxon>Linaceae</taxon>
        <taxon>Linum</taxon>
    </lineage>
</organism>
<gene>
    <name evidence="2" type="ORF">LTRI10_LOCUS2365</name>
</gene>
<feature type="compositionally biased region" description="Basic residues" evidence="1">
    <location>
        <begin position="84"/>
        <end position="94"/>
    </location>
</feature>
<evidence type="ECO:0000313" key="2">
    <source>
        <dbReference type="EMBL" id="CAL1354564.1"/>
    </source>
</evidence>
<evidence type="ECO:0000313" key="3">
    <source>
        <dbReference type="Proteomes" id="UP001497516"/>
    </source>
</evidence>
<name>A0AAV2CDI8_9ROSI</name>
<dbReference type="EMBL" id="OZ034813">
    <property type="protein sequence ID" value="CAL1354564.1"/>
    <property type="molecule type" value="Genomic_DNA"/>
</dbReference>
<feature type="compositionally biased region" description="Basic and acidic residues" evidence="1">
    <location>
        <begin position="95"/>
        <end position="113"/>
    </location>
</feature>
<sequence length="127" mass="13864">MATAVERGLLLGSYHQVSSAQHHVLVGLAESANYQHIHEGLEEDLGHGMKKRKGIGLATDLNEEASASLSLADVTFMGGPGGMNKKKKNQKYKPHQLDSSKGNHSERDQEDTRRRGKAAVVRQKPPL</sequence>
<feature type="region of interest" description="Disordered" evidence="1">
    <location>
        <begin position="76"/>
        <end position="127"/>
    </location>
</feature>
<dbReference type="AlphaFoldDB" id="A0AAV2CDI8"/>
<dbReference type="Proteomes" id="UP001497516">
    <property type="component" value="Chromosome 1"/>
</dbReference>
<protein>
    <submittedName>
        <fullName evidence="2">Uncharacterized protein</fullName>
    </submittedName>
</protein>
<reference evidence="2 3" key="1">
    <citation type="submission" date="2024-04" db="EMBL/GenBank/DDBJ databases">
        <authorList>
            <person name="Fracassetti M."/>
        </authorList>
    </citation>
    <scope>NUCLEOTIDE SEQUENCE [LARGE SCALE GENOMIC DNA]</scope>
</reference>